<dbReference type="AlphaFoldDB" id="A0A1M7YEN8"/>
<dbReference type="RefSeq" id="WP_073615191.1">
    <property type="nucleotide sequence ID" value="NZ_FRFE01000021.1"/>
</dbReference>
<dbReference type="STRING" id="1121416.SAMN02745220_03732"/>
<organism evidence="1 2">
    <name type="scientific">Desulfopila aestuarii DSM 18488</name>
    <dbReference type="NCBI Taxonomy" id="1121416"/>
    <lineage>
        <taxon>Bacteria</taxon>
        <taxon>Pseudomonadati</taxon>
        <taxon>Thermodesulfobacteriota</taxon>
        <taxon>Desulfobulbia</taxon>
        <taxon>Desulfobulbales</taxon>
        <taxon>Desulfocapsaceae</taxon>
        <taxon>Desulfopila</taxon>
    </lineage>
</organism>
<accession>A0A1M7YEN8</accession>
<gene>
    <name evidence="1" type="ORF">SAMN02745220_03732</name>
</gene>
<name>A0A1M7YEN8_9BACT</name>
<sequence length="71" mass="7901">MADKKKKMAAALAAVNAYMQQEQEAVALQAAAAAPPPAPTDFGISQWSFSGRQEMMAMRRLVQLRVFDRFR</sequence>
<reference evidence="1 2" key="1">
    <citation type="submission" date="2016-12" db="EMBL/GenBank/DDBJ databases">
        <authorList>
            <person name="Song W.-J."/>
            <person name="Kurnit D.M."/>
        </authorList>
    </citation>
    <scope>NUCLEOTIDE SEQUENCE [LARGE SCALE GENOMIC DNA]</scope>
    <source>
        <strain evidence="1 2">DSM 18488</strain>
    </source>
</reference>
<dbReference type="Proteomes" id="UP000184603">
    <property type="component" value="Unassembled WGS sequence"/>
</dbReference>
<dbReference type="EMBL" id="FRFE01000021">
    <property type="protein sequence ID" value="SHO50968.1"/>
    <property type="molecule type" value="Genomic_DNA"/>
</dbReference>
<protein>
    <submittedName>
        <fullName evidence="1">Uncharacterized protein</fullName>
    </submittedName>
</protein>
<dbReference type="OrthoDB" id="5432825at2"/>
<proteinExistence type="predicted"/>
<evidence type="ECO:0000313" key="1">
    <source>
        <dbReference type="EMBL" id="SHO50968.1"/>
    </source>
</evidence>
<keyword evidence="2" id="KW-1185">Reference proteome</keyword>
<evidence type="ECO:0000313" key="2">
    <source>
        <dbReference type="Proteomes" id="UP000184603"/>
    </source>
</evidence>